<evidence type="ECO:0008006" key="4">
    <source>
        <dbReference type="Google" id="ProtNLM"/>
    </source>
</evidence>
<evidence type="ECO:0000256" key="1">
    <source>
        <dbReference type="SAM" id="MobiDB-lite"/>
    </source>
</evidence>
<dbReference type="InterPro" id="IPR036116">
    <property type="entry name" value="FN3_sf"/>
</dbReference>
<feature type="compositionally biased region" description="Gly residues" evidence="1">
    <location>
        <begin position="256"/>
        <end position="267"/>
    </location>
</feature>
<name>A0ABN9WFS6_9DINO</name>
<keyword evidence="3" id="KW-1185">Reference proteome</keyword>
<gene>
    <name evidence="2" type="ORF">PCOR1329_LOCUS66114</name>
</gene>
<comment type="caution">
    <text evidence="2">The sequence shown here is derived from an EMBL/GenBank/DDBJ whole genome shotgun (WGS) entry which is preliminary data.</text>
</comment>
<protein>
    <recommendedName>
        <fullName evidence="4">Beta-galactosidase</fullName>
    </recommendedName>
</protein>
<dbReference type="InterPro" id="IPR003961">
    <property type="entry name" value="FN3_dom"/>
</dbReference>
<sequence length="514" mass="55669">RVVAHQGPLDGPCNEQVQLLRGTKVAFYSAVEGRVSLYIGFVQKVRMQVSHVEVRFTGVAPEDAEISPHSLGSALSPGRWRPAVVVHDLPEDLGDVEVAVGVLQEPELCGAAVWSSPSEPCRVQERAQRLMPPLTPVMLPDGLSRAVLRWIVPSEPAAVCSRVRWREAGIPDWFYLDPSGMMRGSETDAAHKSRLVPLAPGAWASAYVQQDGRRTPAPVPVRIVQVDEDVDQITVRLQGHTAGPLRVAEPARRPGEGAGPAGRGGPEGGEHRGGSRQRGQEQVVPGSWVDAVWAADGPHLLRGAPLFAFGPAQPAVLGPAGDGGYLVHLGDGDSEEPEEAEEFWLPGVRAPEEWAEELEVGPEGAVGDVQVGSIVVHGLRAERQYQAQVQVLTGKGWSPWSSVGSLQMPRVGYEQEELASEENTNAYYSANLLPFALFKEYGKCWETIEESLPPERFYRLEALARKTGKPESFSVEASLKLIDSDGPIRQSSSSRERGQSGSMYFRGTEGSRDA</sequence>
<dbReference type="SUPFAM" id="SSF49265">
    <property type="entry name" value="Fibronectin type III"/>
    <property type="match status" value="1"/>
</dbReference>
<organism evidence="2 3">
    <name type="scientific">Prorocentrum cordatum</name>
    <dbReference type="NCBI Taxonomy" id="2364126"/>
    <lineage>
        <taxon>Eukaryota</taxon>
        <taxon>Sar</taxon>
        <taxon>Alveolata</taxon>
        <taxon>Dinophyceae</taxon>
        <taxon>Prorocentrales</taxon>
        <taxon>Prorocentraceae</taxon>
        <taxon>Prorocentrum</taxon>
    </lineage>
</organism>
<reference evidence="2" key="1">
    <citation type="submission" date="2023-10" db="EMBL/GenBank/DDBJ databases">
        <authorList>
            <person name="Chen Y."/>
            <person name="Shah S."/>
            <person name="Dougan E. K."/>
            <person name="Thang M."/>
            <person name="Chan C."/>
        </authorList>
    </citation>
    <scope>NUCLEOTIDE SEQUENCE [LARGE SCALE GENOMIC DNA]</scope>
</reference>
<feature type="non-terminal residue" evidence="2">
    <location>
        <position position="1"/>
    </location>
</feature>
<accession>A0ABN9WFS6</accession>
<feature type="region of interest" description="Disordered" evidence="1">
    <location>
        <begin position="485"/>
        <end position="514"/>
    </location>
</feature>
<dbReference type="Proteomes" id="UP001189429">
    <property type="component" value="Unassembled WGS sequence"/>
</dbReference>
<dbReference type="CDD" id="cd00063">
    <property type="entry name" value="FN3"/>
    <property type="match status" value="1"/>
</dbReference>
<evidence type="ECO:0000313" key="2">
    <source>
        <dbReference type="EMBL" id="CAK0884070.1"/>
    </source>
</evidence>
<evidence type="ECO:0000313" key="3">
    <source>
        <dbReference type="Proteomes" id="UP001189429"/>
    </source>
</evidence>
<dbReference type="EMBL" id="CAUYUJ010018501">
    <property type="protein sequence ID" value="CAK0884070.1"/>
    <property type="molecule type" value="Genomic_DNA"/>
</dbReference>
<proteinExistence type="predicted"/>
<feature type="region of interest" description="Disordered" evidence="1">
    <location>
        <begin position="241"/>
        <end position="284"/>
    </location>
</feature>